<dbReference type="Pfam" id="PF07883">
    <property type="entry name" value="Cupin_2"/>
    <property type="match status" value="1"/>
</dbReference>
<feature type="domain" description="Cupin type-2" evidence="2">
    <location>
        <begin position="67"/>
        <end position="119"/>
    </location>
</feature>
<dbReference type="CDD" id="cd02219">
    <property type="entry name" value="cupin_YjlB-like"/>
    <property type="match status" value="1"/>
</dbReference>
<dbReference type="Proteomes" id="UP001375743">
    <property type="component" value="Unassembled WGS sequence"/>
</dbReference>
<evidence type="ECO:0000256" key="1">
    <source>
        <dbReference type="SAM" id="MobiDB-lite"/>
    </source>
</evidence>
<evidence type="ECO:0000259" key="2">
    <source>
        <dbReference type="Pfam" id="PF07883"/>
    </source>
</evidence>
<sequence>MSSASARPAEPETHRFADDGRIPNSRLPVLVYRRALEPRQRDLAGAFERLFDGHGWRGAWRNGIYPFHHFHSTTHEVLGCSRGRARVRLGGEGGATVTIEAGDVVVIPAGVGHKHEASTPDFQVVGAYPDGRDWDICRGEPGEREKALANLACVPLPTADPVHGPDGPLLAHWGGLEPKRR</sequence>
<dbReference type="InterPro" id="IPR013096">
    <property type="entry name" value="Cupin_2"/>
</dbReference>
<accession>A0ABU8XTZ1</accession>
<reference evidence="3 4" key="1">
    <citation type="submission" date="2024-01" db="EMBL/GenBank/DDBJ databases">
        <title>Multi-omics insights into the function and evolution of sodium benzoate biodegradation pathways in Benzoatithermus flavus gen. nov., sp. nov. from hot spring.</title>
        <authorList>
            <person name="Hu C.-J."/>
            <person name="Li W.-J."/>
        </authorList>
    </citation>
    <scope>NUCLEOTIDE SEQUENCE [LARGE SCALE GENOMIC DNA]</scope>
    <source>
        <strain evidence="3 4">SYSU G07066</strain>
    </source>
</reference>
<dbReference type="InterPro" id="IPR011051">
    <property type="entry name" value="RmlC_Cupin_sf"/>
</dbReference>
<protein>
    <submittedName>
        <fullName evidence="3">Cupin domain-containing protein</fullName>
    </submittedName>
</protein>
<keyword evidence="4" id="KW-1185">Reference proteome</keyword>
<feature type="compositionally biased region" description="Basic and acidic residues" evidence="1">
    <location>
        <begin position="9"/>
        <end position="20"/>
    </location>
</feature>
<dbReference type="EMBL" id="JBBLZC010000015">
    <property type="protein sequence ID" value="MEK0084506.1"/>
    <property type="molecule type" value="Genomic_DNA"/>
</dbReference>
<gene>
    <name evidence="3" type="ORF">U1T56_15220</name>
</gene>
<proteinExistence type="predicted"/>
<dbReference type="SUPFAM" id="SSF51182">
    <property type="entry name" value="RmlC-like cupins"/>
    <property type="match status" value="1"/>
</dbReference>
<organism evidence="3 4">
    <name type="scientific">Benzoatithermus flavus</name>
    <dbReference type="NCBI Taxonomy" id="3108223"/>
    <lineage>
        <taxon>Bacteria</taxon>
        <taxon>Pseudomonadati</taxon>
        <taxon>Pseudomonadota</taxon>
        <taxon>Alphaproteobacteria</taxon>
        <taxon>Geminicoccales</taxon>
        <taxon>Geminicoccaceae</taxon>
        <taxon>Benzoatithermus</taxon>
    </lineage>
</organism>
<dbReference type="Gene3D" id="2.60.120.10">
    <property type="entry name" value="Jelly Rolls"/>
    <property type="match status" value="1"/>
</dbReference>
<dbReference type="InterPro" id="IPR014500">
    <property type="entry name" value="UCP019307_cupin"/>
</dbReference>
<comment type="caution">
    <text evidence="3">The sequence shown here is derived from an EMBL/GenBank/DDBJ whole genome shotgun (WGS) entry which is preliminary data.</text>
</comment>
<dbReference type="PANTHER" id="PTHR36448">
    <property type="entry name" value="BLR7373 PROTEIN"/>
    <property type="match status" value="1"/>
</dbReference>
<evidence type="ECO:0000313" key="3">
    <source>
        <dbReference type="EMBL" id="MEK0084506.1"/>
    </source>
</evidence>
<dbReference type="PANTHER" id="PTHR36448:SF2">
    <property type="entry name" value="CUPIN TYPE-1 DOMAIN-CONTAINING PROTEIN"/>
    <property type="match status" value="1"/>
</dbReference>
<evidence type="ECO:0000313" key="4">
    <source>
        <dbReference type="Proteomes" id="UP001375743"/>
    </source>
</evidence>
<dbReference type="RefSeq" id="WP_418160358.1">
    <property type="nucleotide sequence ID" value="NZ_JBBLZC010000015.1"/>
</dbReference>
<feature type="region of interest" description="Disordered" evidence="1">
    <location>
        <begin position="1"/>
        <end position="20"/>
    </location>
</feature>
<dbReference type="InterPro" id="IPR014710">
    <property type="entry name" value="RmlC-like_jellyroll"/>
</dbReference>
<dbReference type="PIRSF" id="PIRSF019307">
    <property type="entry name" value="UCP019307"/>
    <property type="match status" value="1"/>
</dbReference>
<dbReference type="InterPro" id="IPR047121">
    <property type="entry name" value="YjiB-like"/>
</dbReference>
<name>A0ABU8XTZ1_9PROT</name>